<organism evidence="1 2">
    <name type="scientific">Chryseolinea lacunae</name>
    <dbReference type="NCBI Taxonomy" id="2801331"/>
    <lineage>
        <taxon>Bacteria</taxon>
        <taxon>Pseudomonadati</taxon>
        <taxon>Bacteroidota</taxon>
        <taxon>Cytophagia</taxon>
        <taxon>Cytophagales</taxon>
        <taxon>Fulvivirgaceae</taxon>
        <taxon>Chryseolinea</taxon>
    </lineage>
</organism>
<sequence length="144" mass="16611">MPTPETTLGPIQKRRFQPEFALSVFCSQRKNESSNDISSVQCALKQWQSVHTPWLAVQKLLRCVHLLWCGMHEPLHRVVSGKIFINELLAVRHALVLRVFLKWRGLHERKAGRKLVVRFVFSRVQGLHARVQRVRVGERGGDGK</sequence>
<evidence type="ECO:0000313" key="1">
    <source>
        <dbReference type="EMBL" id="MBL0741367.1"/>
    </source>
</evidence>
<evidence type="ECO:0000313" key="2">
    <source>
        <dbReference type="Proteomes" id="UP000613030"/>
    </source>
</evidence>
<dbReference type="EMBL" id="JAERRB010000002">
    <property type="protein sequence ID" value="MBL0741367.1"/>
    <property type="molecule type" value="Genomic_DNA"/>
</dbReference>
<keyword evidence="2" id="KW-1185">Reference proteome</keyword>
<accession>A0ABS1KRS1</accession>
<proteinExistence type="predicted"/>
<dbReference type="Proteomes" id="UP000613030">
    <property type="component" value="Unassembled WGS sequence"/>
</dbReference>
<gene>
    <name evidence="1" type="ORF">JI741_09055</name>
</gene>
<reference evidence="1 2" key="1">
    <citation type="submission" date="2021-01" db="EMBL/GenBank/DDBJ databases">
        <title>Chryseolinea sp. Jin1 Genome sequencing and assembly.</title>
        <authorList>
            <person name="Kim I."/>
        </authorList>
    </citation>
    <scope>NUCLEOTIDE SEQUENCE [LARGE SCALE GENOMIC DNA]</scope>
    <source>
        <strain evidence="1 2">Jin1</strain>
    </source>
</reference>
<dbReference type="RefSeq" id="WP_202008715.1">
    <property type="nucleotide sequence ID" value="NZ_JAERRB010000002.1"/>
</dbReference>
<name>A0ABS1KRS1_9BACT</name>
<protein>
    <submittedName>
        <fullName evidence="1">Uncharacterized protein</fullName>
    </submittedName>
</protein>
<comment type="caution">
    <text evidence="1">The sequence shown here is derived from an EMBL/GenBank/DDBJ whole genome shotgun (WGS) entry which is preliminary data.</text>
</comment>